<dbReference type="InterPro" id="IPR036388">
    <property type="entry name" value="WH-like_DNA-bd_sf"/>
</dbReference>
<gene>
    <name evidence="6" type="ORF">MNBD_GAMMA11-3009</name>
</gene>
<proteinExistence type="predicted"/>
<keyword evidence="1" id="KW-0805">Transcription regulation</keyword>
<name>A0A3B0X1L6_9ZZZZ</name>
<protein>
    <recommendedName>
        <fullName evidence="5">HTH luxR-type domain-containing protein</fullName>
    </recommendedName>
</protein>
<accession>A0A3B0X1L6</accession>
<evidence type="ECO:0000313" key="6">
    <source>
        <dbReference type="EMBL" id="VAW58403.1"/>
    </source>
</evidence>
<evidence type="ECO:0000256" key="4">
    <source>
        <dbReference type="SAM" id="MobiDB-lite"/>
    </source>
</evidence>
<dbReference type="EMBL" id="UOFG01000035">
    <property type="protein sequence ID" value="VAW58403.1"/>
    <property type="molecule type" value="Genomic_DNA"/>
</dbReference>
<evidence type="ECO:0000259" key="5">
    <source>
        <dbReference type="PROSITE" id="PS50043"/>
    </source>
</evidence>
<feature type="domain" description="HTH luxR-type" evidence="5">
    <location>
        <begin position="16"/>
        <end position="81"/>
    </location>
</feature>
<evidence type="ECO:0000256" key="2">
    <source>
        <dbReference type="ARBA" id="ARBA00023125"/>
    </source>
</evidence>
<dbReference type="InterPro" id="IPR016032">
    <property type="entry name" value="Sig_transdc_resp-reg_C-effctor"/>
</dbReference>
<dbReference type="PANTHER" id="PTHR44688">
    <property type="entry name" value="DNA-BINDING TRANSCRIPTIONAL ACTIVATOR DEVR_DOSR"/>
    <property type="match status" value="1"/>
</dbReference>
<dbReference type="PANTHER" id="PTHR44688:SF16">
    <property type="entry name" value="DNA-BINDING TRANSCRIPTIONAL ACTIVATOR DEVR_DOSR"/>
    <property type="match status" value="1"/>
</dbReference>
<dbReference type="SUPFAM" id="SSF46894">
    <property type="entry name" value="C-terminal effector domain of the bipartite response regulators"/>
    <property type="match status" value="1"/>
</dbReference>
<dbReference type="GO" id="GO:0003677">
    <property type="term" value="F:DNA binding"/>
    <property type="evidence" value="ECO:0007669"/>
    <property type="project" value="UniProtKB-KW"/>
</dbReference>
<feature type="compositionally biased region" description="Polar residues" evidence="4">
    <location>
        <begin position="1"/>
        <end position="12"/>
    </location>
</feature>
<dbReference type="Gene3D" id="1.10.10.10">
    <property type="entry name" value="Winged helix-like DNA-binding domain superfamily/Winged helix DNA-binding domain"/>
    <property type="match status" value="1"/>
</dbReference>
<dbReference type="PRINTS" id="PR00038">
    <property type="entry name" value="HTHLUXR"/>
</dbReference>
<dbReference type="SMART" id="SM00421">
    <property type="entry name" value="HTH_LUXR"/>
    <property type="match status" value="1"/>
</dbReference>
<evidence type="ECO:0000256" key="1">
    <source>
        <dbReference type="ARBA" id="ARBA00023015"/>
    </source>
</evidence>
<sequence length="89" mass="10067">MINGQSLENTPPSLRVEAPKEHLSPRELDVLEWVCIGKTNWEIGKILGISFCTVKIHVRNILRKLNASNRVQAASIAAHERIIEKHPLH</sequence>
<keyword evidence="2" id="KW-0238">DNA-binding</keyword>
<dbReference type="GO" id="GO:0006355">
    <property type="term" value="P:regulation of DNA-templated transcription"/>
    <property type="evidence" value="ECO:0007669"/>
    <property type="project" value="InterPro"/>
</dbReference>
<dbReference type="Pfam" id="PF00196">
    <property type="entry name" value="GerE"/>
    <property type="match status" value="1"/>
</dbReference>
<dbReference type="PROSITE" id="PS00622">
    <property type="entry name" value="HTH_LUXR_1"/>
    <property type="match status" value="1"/>
</dbReference>
<reference evidence="6" key="1">
    <citation type="submission" date="2018-06" db="EMBL/GenBank/DDBJ databases">
        <authorList>
            <person name="Zhirakovskaya E."/>
        </authorList>
    </citation>
    <scope>NUCLEOTIDE SEQUENCE</scope>
</reference>
<feature type="region of interest" description="Disordered" evidence="4">
    <location>
        <begin position="1"/>
        <end position="21"/>
    </location>
</feature>
<dbReference type="AlphaFoldDB" id="A0A3B0X1L6"/>
<keyword evidence="3" id="KW-0804">Transcription</keyword>
<organism evidence="6">
    <name type="scientific">hydrothermal vent metagenome</name>
    <dbReference type="NCBI Taxonomy" id="652676"/>
    <lineage>
        <taxon>unclassified sequences</taxon>
        <taxon>metagenomes</taxon>
        <taxon>ecological metagenomes</taxon>
    </lineage>
</organism>
<dbReference type="CDD" id="cd06170">
    <property type="entry name" value="LuxR_C_like"/>
    <property type="match status" value="1"/>
</dbReference>
<dbReference type="PROSITE" id="PS50043">
    <property type="entry name" value="HTH_LUXR_2"/>
    <property type="match status" value="1"/>
</dbReference>
<evidence type="ECO:0000256" key="3">
    <source>
        <dbReference type="ARBA" id="ARBA00023163"/>
    </source>
</evidence>
<dbReference type="InterPro" id="IPR000792">
    <property type="entry name" value="Tscrpt_reg_LuxR_C"/>
</dbReference>